<dbReference type="GeneID" id="25284418"/>
<protein>
    <recommendedName>
        <fullName evidence="3">NmrA-like domain-containing protein</fullName>
    </recommendedName>
</protein>
<evidence type="ECO:0000256" key="2">
    <source>
        <dbReference type="ARBA" id="ARBA00022857"/>
    </source>
</evidence>
<dbReference type="Proteomes" id="UP000027920">
    <property type="component" value="Unassembled WGS sequence"/>
</dbReference>
<proteinExistence type="inferred from homology"/>
<dbReference type="Gene3D" id="3.90.25.10">
    <property type="entry name" value="UDP-galactose 4-epimerase, domain 1"/>
    <property type="match status" value="1"/>
</dbReference>
<comment type="similarity">
    <text evidence="1">Belongs to the NmrA-type oxidoreductase family.</text>
</comment>
<feature type="domain" description="NmrA-like" evidence="3">
    <location>
        <begin position="2"/>
        <end position="301"/>
    </location>
</feature>
<dbReference type="PANTHER" id="PTHR42748:SF31">
    <property type="entry name" value="NMRA-LIKE DOMAIN-CONTAINING PROTEIN-RELATED"/>
    <property type="match status" value="1"/>
</dbReference>
<dbReference type="VEuPathDB" id="FungiDB:A1O9_09509"/>
<dbReference type="GO" id="GO:0005634">
    <property type="term" value="C:nucleus"/>
    <property type="evidence" value="ECO:0007669"/>
    <property type="project" value="TreeGrafter"/>
</dbReference>
<dbReference type="AlphaFoldDB" id="A0A072P507"/>
<reference evidence="4 5" key="1">
    <citation type="submission" date="2013-03" db="EMBL/GenBank/DDBJ databases">
        <title>The Genome Sequence of Exophiala aquamarina CBS 119918.</title>
        <authorList>
            <consortium name="The Broad Institute Genomics Platform"/>
            <person name="Cuomo C."/>
            <person name="de Hoog S."/>
            <person name="Gorbushina A."/>
            <person name="Walker B."/>
            <person name="Young S.K."/>
            <person name="Zeng Q."/>
            <person name="Gargeya S."/>
            <person name="Fitzgerald M."/>
            <person name="Haas B."/>
            <person name="Abouelleil A."/>
            <person name="Allen A.W."/>
            <person name="Alvarado L."/>
            <person name="Arachchi H.M."/>
            <person name="Berlin A.M."/>
            <person name="Chapman S.B."/>
            <person name="Gainer-Dewar J."/>
            <person name="Goldberg J."/>
            <person name="Griggs A."/>
            <person name="Gujja S."/>
            <person name="Hansen M."/>
            <person name="Howarth C."/>
            <person name="Imamovic A."/>
            <person name="Ireland A."/>
            <person name="Larimer J."/>
            <person name="McCowan C."/>
            <person name="Murphy C."/>
            <person name="Pearson M."/>
            <person name="Poon T.W."/>
            <person name="Priest M."/>
            <person name="Roberts A."/>
            <person name="Saif S."/>
            <person name="Shea T."/>
            <person name="Sisk P."/>
            <person name="Sykes S."/>
            <person name="Wortman J."/>
            <person name="Nusbaum C."/>
            <person name="Birren B."/>
        </authorList>
    </citation>
    <scope>NUCLEOTIDE SEQUENCE [LARGE SCALE GENOMIC DNA]</scope>
    <source>
        <strain evidence="4 5">CBS 119918</strain>
    </source>
</reference>
<dbReference type="PANTHER" id="PTHR42748">
    <property type="entry name" value="NITROGEN METABOLITE REPRESSION PROTEIN NMRA FAMILY MEMBER"/>
    <property type="match status" value="1"/>
</dbReference>
<sequence length="309" mass="33790">MAKVLTVFGATGQQGGALIRYVLGTPSLSSIFTLRGVTRDASKAASIALKDMGVEIVEADLDAPPTLAKAVAGSYAVFGVTNFWEKASAAVEVAQGKAIADAAVAAGATHLIWSSLPSVEQMTAGRMSGAKHFESKAEVEAYIRTLDIKSMFFMTAWFMQNQLGFMRPRAKANNGTYIFSQPWDHDTPLPLIDIRDTGKFIAPALLDPDLYHGKRFTCATAFYTPGEMAAAWTKVTGKKVEVHTAGSGAEYDMLSEAQKEETKNARDLIIEFGYFGPSGKEDLAWTLEQLKEKPTTWEEFVRDHEPWFE</sequence>
<dbReference type="InterPro" id="IPR051164">
    <property type="entry name" value="NmrA-like_oxidored"/>
</dbReference>
<dbReference type="EMBL" id="AMGV01000010">
    <property type="protein sequence ID" value="KEF54343.1"/>
    <property type="molecule type" value="Genomic_DNA"/>
</dbReference>
<accession>A0A072P507</accession>
<dbReference type="SUPFAM" id="SSF51735">
    <property type="entry name" value="NAD(P)-binding Rossmann-fold domains"/>
    <property type="match status" value="1"/>
</dbReference>
<evidence type="ECO:0000256" key="1">
    <source>
        <dbReference type="ARBA" id="ARBA00006328"/>
    </source>
</evidence>
<dbReference type="Gene3D" id="3.40.50.720">
    <property type="entry name" value="NAD(P)-binding Rossmann-like Domain"/>
    <property type="match status" value="1"/>
</dbReference>
<gene>
    <name evidence="4" type="ORF">A1O9_09509</name>
</gene>
<evidence type="ECO:0000313" key="4">
    <source>
        <dbReference type="EMBL" id="KEF54343.1"/>
    </source>
</evidence>
<dbReference type="Pfam" id="PF05368">
    <property type="entry name" value="NmrA"/>
    <property type="match status" value="1"/>
</dbReference>
<comment type="caution">
    <text evidence="4">The sequence shown here is derived from an EMBL/GenBank/DDBJ whole genome shotgun (WGS) entry which is preliminary data.</text>
</comment>
<organism evidence="4 5">
    <name type="scientific">Exophiala aquamarina CBS 119918</name>
    <dbReference type="NCBI Taxonomy" id="1182545"/>
    <lineage>
        <taxon>Eukaryota</taxon>
        <taxon>Fungi</taxon>
        <taxon>Dikarya</taxon>
        <taxon>Ascomycota</taxon>
        <taxon>Pezizomycotina</taxon>
        <taxon>Eurotiomycetes</taxon>
        <taxon>Chaetothyriomycetidae</taxon>
        <taxon>Chaetothyriales</taxon>
        <taxon>Herpotrichiellaceae</taxon>
        <taxon>Exophiala</taxon>
    </lineage>
</organism>
<dbReference type="InterPro" id="IPR036291">
    <property type="entry name" value="NAD(P)-bd_dom_sf"/>
</dbReference>
<dbReference type="OrthoDB" id="3358371at2759"/>
<dbReference type="RefSeq" id="XP_013256933.1">
    <property type="nucleotide sequence ID" value="XM_013401479.1"/>
</dbReference>
<dbReference type="HOGENOM" id="CLU_007383_8_1_1"/>
<dbReference type="InterPro" id="IPR008030">
    <property type="entry name" value="NmrA-like"/>
</dbReference>
<evidence type="ECO:0000313" key="5">
    <source>
        <dbReference type="Proteomes" id="UP000027920"/>
    </source>
</evidence>
<evidence type="ECO:0000259" key="3">
    <source>
        <dbReference type="Pfam" id="PF05368"/>
    </source>
</evidence>
<keyword evidence="5" id="KW-1185">Reference proteome</keyword>
<keyword evidence="2" id="KW-0521">NADP</keyword>
<name>A0A072P507_9EURO</name>
<dbReference type="CDD" id="cd05251">
    <property type="entry name" value="NmrA_like_SDR_a"/>
    <property type="match status" value="1"/>
</dbReference>
<dbReference type="STRING" id="1182545.A0A072P507"/>